<comment type="caution">
    <text evidence="2">The sequence shown here is derived from an EMBL/GenBank/DDBJ whole genome shotgun (WGS) entry which is preliminary data.</text>
</comment>
<accession>A0AAD6UCT0</accession>
<dbReference type="AlphaFoldDB" id="A0AAD6UCT0"/>
<gene>
    <name evidence="2" type="ORF">B0H15DRAFT_1019647</name>
</gene>
<feature type="compositionally biased region" description="Polar residues" evidence="1">
    <location>
        <begin position="175"/>
        <end position="185"/>
    </location>
</feature>
<dbReference type="EMBL" id="JARJCN010000011">
    <property type="protein sequence ID" value="KAJ7096621.1"/>
    <property type="molecule type" value="Genomic_DNA"/>
</dbReference>
<feature type="region of interest" description="Disordered" evidence="1">
    <location>
        <begin position="170"/>
        <end position="196"/>
    </location>
</feature>
<keyword evidence="3" id="KW-1185">Reference proteome</keyword>
<protein>
    <submittedName>
        <fullName evidence="2">Uncharacterized protein</fullName>
    </submittedName>
</protein>
<proteinExistence type="predicted"/>
<organism evidence="2 3">
    <name type="scientific">Mycena belliarum</name>
    <dbReference type="NCBI Taxonomy" id="1033014"/>
    <lineage>
        <taxon>Eukaryota</taxon>
        <taxon>Fungi</taxon>
        <taxon>Dikarya</taxon>
        <taxon>Basidiomycota</taxon>
        <taxon>Agaricomycotina</taxon>
        <taxon>Agaricomycetes</taxon>
        <taxon>Agaricomycetidae</taxon>
        <taxon>Agaricales</taxon>
        <taxon>Marasmiineae</taxon>
        <taxon>Mycenaceae</taxon>
        <taxon>Mycena</taxon>
    </lineage>
</organism>
<evidence type="ECO:0000313" key="3">
    <source>
        <dbReference type="Proteomes" id="UP001222325"/>
    </source>
</evidence>
<reference evidence="2" key="1">
    <citation type="submission" date="2023-03" db="EMBL/GenBank/DDBJ databases">
        <title>Massive genome expansion in bonnet fungi (Mycena s.s.) driven by repeated elements and novel gene families across ecological guilds.</title>
        <authorList>
            <consortium name="Lawrence Berkeley National Laboratory"/>
            <person name="Harder C.B."/>
            <person name="Miyauchi S."/>
            <person name="Viragh M."/>
            <person name="Kuo A."/>
            <person name="Thoen E."/>
            <person name="Andreopoulos B."/>
            <person name="Lu D."/>
            <person name="Skrede I."/>
            <person name="Drula E."/>
            <person name="Henrissat B."/>
            <person name="Morin E."/>
            <person name="Kohler A."/>
            <person name="Barry K."/>
            <person name="LaButti K."/>
            <person name="Morin E."/>
            <person name="Salamov A."/>
            <person name="Lipzen A."/>
            <person name="Mereny Z."/>
            <person name="Hegedus B."/>
            <person name="Baldrian P."/>
            <person name="Stursova M."/>
            <person name="Weitz H."/>
            <person name="Taylor A."/>
            <person name="Grigoriev I.V."/>
            <person name="Nagy L.G."/>
            <person name="Martin F."/>
            <person name="Kauserud H."/>
        </authorList>
    </citation>
    <scope>NUCLEOTIDE SEQUENCE</scope>
    <source>
        <strain evidence="2">CBHHK173m</strain>
    </source>
</reference>
<sequence>MTRVILPKLGACVVLTIDPIASLDPETLEDPEAVAACKKLVSKQYVGFVRDRVGLYSPWDPYNSCVVEFLLQGEPQGYPSRFMAPRMSIPILPVAGEPHPSSRSPLKTSNPLPWPGCYVSPFWAVRVRSPTLFTEDPVDCMLDKAELMRHLEWLRDDFAEYRASVKAAERANNDHAGSTNLSTAVGNAEDAKPSSPARGILANSADLESVLPVPEAESHTPLPAASTNVMNSLDEMFDFLSSSPNSQQAITANFSHDLSTVKELNDPADYCREVSAIARIQEEAKPRLAKARALAIKEAARLNADYDERTVDMLLARFPPRGPFSRVSHLASKVKKRAAKLARPVLRLLLPARVLV</sequence>
<name>A0AAD6UCT0_9AGAR</name>
<evidence type="ECO:0000256" key="1">
    <source>
        <dbReference type="SAM" id="MobiDB-lite"/>
    </source>
</evidence>
<evidence type="ECO:0000313" key="2">
    <source>
        <dbReference type="EMBL" id="KAJ7096621.1"/>
    </source>
</evidence>
<dbReference type="Proteomes" id="UP001222325">
    <property type="component" value="Unassembled WGS sequence"/>
</dbReference>